<keyword evidence="8" id="KW-0175">Coiled coil</keyword>
<accession>A0ABS7XNS3</accession>
<evidence type="ECO:0000256" key="4">
    <source>
        <dbReference type="ARBA" id="ARBA00022452"/>
    </source>
</evidence>
<organism evidence="10 11">
    <name type="scientific">Winogradskyella alexanderae</name>
    <dbReference type="NCBI Taxonomy" id="2877123"/>
    <lineage>
        <taxon>Bacteria</taxon>
        <taxon>Pseudomonadati</taxon>
        <taxon>Bacteroidota</taxon>
        <taxon>Flavobacteriia</taxon>
        <taxon>Flavobacteriales</taxon>
        <taxon>Flavobacteriaceae</taxon>
        <taxon>Winogradskyella</taxon>
    </lineage>
</organism>
<keyword evidence="11" id="KW-1185">Reference proteome</keyword>
<dbReference type="InterPro" id="IPR051906">
    <property type="entry name" value="TolC-like"/>
</dbReference>
<dbReference type="Gene3D" id="1.20.1600.10">
    <property type="entry name" value="Outer membrane efflux proteins (OEP)"/>
    <property type="match status" value="1"/>
</dbReference>
<feature type="chain" id="PRO_5047488579" evidence="9">
    <location>
        <begin position="19"/>
        <end position="468"/>
    </location>
</feature>
<dbReference type="EMBL" id="JAIUJR010000001">
    <property type="protein sequence ID" value="MCA0131034.1"/>
    <property type="molecule type" value="Genomic_DNA"/>
</dbReference>
<comment type="caution">
    <text evidence="10">The sequence shown here is derived from an EMBL/GenBank/DDBJ whole genome shotgun (WGS) entry which is preliminary data.</text>
</comment>
<comment type="similarity">
    <text evidence="2">Belongs to the outer membrane factor (OMF) (TC 1.B.17) family.</text>
</comment>
<gene>
    <name evidence="10" type="ORF">LBU54_00440</name>
</gene>
<evidence type="ECO:0000256" key="2">
    <source>
        <dbReference type="ARBA" id="ARBA00007613"/>
    </source>
</evidence>
<dbReference type="PANTHER" id="PTHR30026">
    <property type="entry name" value="OUTER MEMBRANE PROTEIN TOLC"/>
    <property type="match status" value="1"/>
</dbReference>
<keyword evidence="3" id="KW-0813">Transport</keyword>
<dbReference type="Pfam" id="PF02321">
    <property type="entry name" value="OEP"/>
    <property type="match status" value="2"/>
</dbReference>
<dbReference type="RefSeq" id="WP_224523878.1">
    <property type="nucleotide sequence ID" value="NZ_JAIUJR010000001.1"/>
</dbReference>
<dbReference type="SUPFAM" id="SSF56954">
    <property type="entry name" value="Outer membrane efflux proteins (OEP)"/>
    <property type="match status" value="1"/>
</dbReference>
<evidence type="ECO:0000256" key="9">
    <source>
        <dbReference type="SAM" id="SignalP"/>
    </source>
</evidence>
<dbReference type="InterPro" id="IPR003423">
    <property type="entry name" value="OMP_efflux"/>
</dbReference>
<comment type="subcellular location">
    <subcellularLocation>
        <location evidence="1">Cell outer membrane</location>
    </subcellularLocation>
</comment>
<name>A0ABS7XNS3_9FLAO</name>
<protein>
    <submittedName>
        <fullName evidence="10">TolC family protein</fullName>
    </submittedName>
</protein>
<evidence type="ECO:0000256" key="8">
    <source>
        <dbReference type="SAM" id="Coils"/>
    </source>
</evidence>
<feature type="signal peptide" evidence="9">
    <location>
        <begin position="1"/>
        <end position="18"/>
    </location>
</feature>
<dbReference type="PANTHER" id="PTHR30026:SF20">
    <property type="entry name" value="OUTER MEMBRANE PROTEIN TOLC"/>
    <property type="match status" value="1"/>
</dbReference>
<keyword evidence="7" id="KW-0998">Cell outer membrane</keyword>
<evidence type="ECO:0000256" key="7">
    <source>
        <dbReference type="ARBA" id="ARBA00023237"/>
    </source>
</evidence>
<proteinExistence type="inferred from homology"/>
<keyword evidence="4" id="KW-1134">Transmembrane beta strand</keyword>
<keyword evidence="5" id="KW-0812">Transmembrane</keyword>
<keyword evidence="9" id="KW-0732">Signal</keyword>
<reference evidence="11" key="1">
    <citation type="submission" date="2023-07" db="EMBL/GenBank/DDBJ databases">
        <authorList>
            <person name="Yue Y."/>
        </authorList>
    </citation>
    <scope>NUCLEOTIDE SEQUENCE [LARGE SCALE GENOMIC DNA]</scope>
    <source>
        <strain evidence="11">D23</strain>
    </source>
</reference>
<evidence type="ECO:0000313" key="11">
    <source>
        <dbReference type="Proteomes" id="UP001198901"/>
    </source>
</evidence>
<evidence type="ECO:0000256" key="3">
    <source>
        <dbReference type="ARBA" id="ARBA00022448"/>
    </source>
</evidence>
<dbReference type="Proteomes" id="UP001198901">
    <property type="component" value="Unassembled WGS sequence"/>
</dbReference>
<evidence type="ECO:0000313" key="10">
    <source>
        <dbReference type="EMBL" id="MCA0131034.1"/>
    </source>
</evidence>
<sequence>MKYIPNLFFLLFFITGFAQDIPSSLSLQEAIDYALKNNRQAKNAARDIEAAKQQKWETTATGLPQINANVNYQNFLKQQVSLLPNAAFDNRQGIIDTVEEFFNLSANGSPQPLDGFTEIIFGTKQNVNASASLSQLLFDGSYLVGLQSAKVFLEISKNAKDKTDLEVRESVINAYGNVLLAQESVIILEKNISVLQKNLDETTKIFENGLEEEESVEQLQITLANLQSNLNNSKRLSGIAYQMFNIAIGVDYNANIALTDNLESLTEKNISLDVIVEENDVTSTVEYKIAANDKESKALLLKLEKSKALPRLSAFLNGGYLGFSDQFTFFDSDQRWAGFSAFGFNLDIPIFSSGMRSAATQRARINLEKAKDDLTETEQLLNLQIQTAKSNYKFASEDYFNKKRNLELAERIAQKNETKFFEGIGSSFELRQAQTQLYDAQQQILQTMLDVINTKAELETITNTPSKF</sequence>
<evidence type="ECO:0000256" key="5">
    <source>
        <dbReference type="ARBA" id="ARBA00022692"/>
    </source>
</evidence>
<evidence type="ECO:0000256" key="1">
    <source>
        <dbReference type="ARBA" id="ARBA00004442"/>
    </source>
</evidence>
<keyword evidence="6" id="KW-0472">Membrane</keyword>
<evidence type="ECO:0000256" key="6">
    <source>
        <dbReference type="ARBA" id="ARBA00023136"/>
    </source>
</evidence>
<feature type="coiled-coil region" evidence="8">
    <location>
        <begin position="360"/>
        <end position="387"/>
    </location>
</feature>